<protein>
    <submittedName>
        <fullName evidence="1">Uncharacterized protein</fullName>
    </submittedName>
</protein>
<dbReference type="PANTHER" id="PTHR47331">
    <property type="entry name" value="PHD-TYPE DOMAIN-CONTAINING PROTEIN"/>
    <property type="match status" value="1"/>
</dbReference>
<name>A0A6A4SN73_SCOMX</name>
<proteinExistence type="predicted"/>
<evidence type="ECO:0000313" key="1">
    <source>
        <dbReference type="EMBL" id="KAF0036616.1"/>
    </source>
</evidence>
<sequence length="182" mass="20509">MARRDAELGALASHCEAAAAEAEPAMWENAMDDFIVLDEIRPSERDKRERTSEYVQSHYDLHSGPDLNNSLLGVLLRFRKGKGFCPGRYTADVSLLPEELSERGTPEHGEDTVDFVERHFYVDDDLCPVPTNAEAIDLLRRTQTLLAESNLWLRKFASNSKEFSRAFAPEDFTTAAEDVDLS</sequence>
<gene>
    <name evidence="1" type="ORF">F2P81_011928</name>
</gene>
<dbReference type="PANTHER" id="PTHR47331:SF6">
    <property type="entry name" value="DOUBLECORTIN DOMAIN-CONTAINING PROTEIN"/>
    <property type="match status" value="1"/>
</dbReference>
<dbReference type="AlphaFoldDB" id="A0A6A4SN73"/>
<organism evidence="1 2">
    <name type="scientific">Scophthalmus maximus</name>
    <name type="common">Turbot</name>
    <name type="synonym">Psetta maxima</name>
    <dbReference type="NCBI Taxonomy" id="52904"/>
    <lineage>
        <taxon>Eukaryota</taxon>
        <taxon>Metazoa</taxon>
        <taxon>Chordata</taxon>
        <taxon>Craniata</taxon>
        <taxon>Vertebrata</taxon>
        <taxon>Euteleostomi</taxon>
        <taxon>Actinopterygii</taxon>
        <taxon>Neopterygii</taxon>
        <taxon>Teleostei</taxon>
        <taxon>Neoteleostei</taxon>
        <taxon>Acanthomorphata</taxon>
        <taxon>Carangaria</taxon>
        <taxon>Pleuronectiformes</taxon>
        <taxon>Pleuronectoidei</taxon>
        <taxon>Scophthalmidae</taxon>
        <taxon>Scophthalmus</taxon>
    </lineage>
</organism>
<dbReference type="EMBL" id="VEVO01000010">
    <property type="protein sequence ID" value="KAF0036616.1"/>
    <property type="molecule type" value="Genomic_DNA"/>
</dbReference>
<dbReference type="Proteomes" id="UP000438429">
    <property type="component" value="Unassembled WGS sequence"/>
</dbReference>
<accession>A0A6A4SN73</accession>
<evidence type="ECO:0000313" key="2">
    <source>
        <dbReference type="Proteomes" id="UP000438429"/>
    </source>
</evidence>
<comment type="caution">
    <text evidence="1">The sequence shown here is derived from an EMBL/GenBank/DDBJ whole genome shotgun (WGS) entry which is preliminary data.</text>
</comment>
<reference evidence="1 2" key="1">
    <citation type="submission" date="2019-06" db="EMBL/GenBank/DDBJ databases">
        <title>Draft genomes of female and male turbot (Scophthalmus maximus).</title>
        <authorList>
            <person name="Xu H."/>
            <person name="Xu X.-W."/>
            <person name="Shao C."/>
            <person name="Chen S."/>
        </authorList>
    </citation>
    <scope>NUCLEOTIDE SEQUENCE [LARGE SCALE GENOMIC DNA]</scope>
    <source>
        <strain evidence="1">Ysfricsl-2016a</strain>
        <tissue evidence="1">Blood</tissue>
    </source>
</reference>